<keyword evidence="3 6" id="KW-0812">Transmembrane</keyword>
<dbReference type="PANTHER" id="PTHR30250">
    <property type="entry name" value="PST FAMILY PREDICTED COLANIC ACID TRANSPORTER"/>
    <property type="match status" value="1"/>
</dbReference>
<dbReference type="Pfam" id="PF13440">
    <property type="entry name" value="Polysacc_synt_3"/>
    <property type="match status" value="1"/>
</dbReference>
<proteinExistence type="predicted"/>
<feature type="transmembrane region" description="Helical" evidence="6">
    <location>
        <begin position="344"/>
        <end position="365"/>
    </location>
</feature>
<reference evidence="8" key="1">
    <citation type="journal article" date="2019" name="Int. J. Syst. Evol. Microbiol.">
        <title>The Global Catalogue of Microorganisms (GCM) 10K type strain sequencing project: providing services to taxonomists for standard genome sequencing and annotation.</title>
        <authorList>
            <consortium name="The Broad Institute Genomics Platform"/>
            <consortium name="The Broad Institute Genome Sequencing Center for Infectious Disease"/>
            <person name="Wu L."/>
            <person name="Ma J."/>
        </authorList>
    </citation>
    <scope>NUCLEOTIDE SEQUENCE [LARGE SCALE GENOMIC DNA]</scope>
    <source>
        <strain evidence="8">CCUG 49679</strain>
    </source>
</reference>
<dbReference type="PANTHER" id="PTHR30250:SF30">
    <property type="entry name" value="LIPID III FLIPPASE"/>
    <property type="match status" value="1"/>
</dbReference>
<keyword evidence="5 6" id="KW-0472">Membrane</keyword>
<feature type="transmembrane region" description="Helical" evidence="6">
    <location>
        <begin position="157"/>
        <end position="178"/>
    </location>
</feature>
<evidence type="ECO:0000256" key="1">
    <source>
        <dbReference type="ARBA" id="ARBA00004651"/>
    </source>
</evidence>
<feature type="transmembrane region" description="Helical" evidence="6">
    <location>
        <begin position="372"/>
        <end position="395"/>
    </location>
</feature>
<dbReference type="CDD" id="cd13125">
    <property type="entry name" value="MATE_like_10"/>
    <property type="match status" value="1"/>
</dbReference>
<comment type="caution">
    <text evidence="7">The sequence shown here is derived from an EMBL/GenBank/DDBJ whole genome shotgun (WGS) entry which is preliminary data.</text>
</comment>
<evidence type="ECO:0000256" key="3">
    <source>
        <dbReference type="ARBA" id="ARBA00022692"/>
    </source>
</evidence>
<dbReference type="EMBL" id="JBHSQB010000010">
    <property type="protein sequence ID" value="MFC6097756.1"/>
    <property type="molecule type" value="Genomic_DNA"/>
</dbReference>
<organism evidence="7 8">
    <name type="scientific">Flavobacterium qiangtangense</name>
    <dbReference type="NCBI Taxonomy" id="1442595"/>
    <lineage>
        <taxon>Bacteria</taxon>
        <taxon>Pseudomonadati</taxon>
        <taxon>Bacteroidota</taxon>
        <taxon>Flavobacteriia</taxon>
        <taxon>Flavobacteriales</taxon>
        <taxon>Flavobacteriaceae</taxon>
        <taxon>Flavobacterium</taxon>
    </lineage>
</organism>
<keyword evidence="4 6" id="KW-1133">Transmembrane helix</keyword>
<feature type="transmembrane region" description="Helical" evidence="6">
    <location>
        <begin position="123"/>
        <end position="145"/>
    </location>
</feature>
<dbReference type="RefSeq" id="WP_379792735.1">
    <property type="nucleotide sequence ID" value="NZ_JBHSQB010000010.1"/>
</dbReference>
<protein>
    <submittedName>
        <fullName evidence="7">O-antigen translocase</fullName>
    </submittedName>
</protein>
<evidence type="ECO:0000313" key="8">
    <source>
        <dbReference type="Proteomes" id="UP001596287"/>
    </source>
</evidence>
<gene>
    <name evidence="7" type="ORF">ACFPVY_13955</name>
</gene>
<feature type="transmembrane region" description="Helical" evidence="6">
    <location>
        <begin position="304"/>
        <end position="324"/>
    </location>
</feature>
<feature type="transmembrane region" description="Helical" evidence="6">
    <location>
        <begin position="88"/>
        <end position="111"/>
    </location>
</feature>
<dbReference type="InterPro" id="IPR050833">
    <property type="entry name" value="Poly_Biosynth_Transport"/>
</dbReference>
<feature type="transmembrane region" description="Helical" evidence="6">
    <location>
        <begin position="227"/>
        <end position="248"/>
    </location>
</feature>
<evidence type="ECO:0000313" key="7">
    <source>
        <dbReference type="EMBL" id="MFC6097756.1"/>
    </source>
</evidence>
<name>A0ABW1PRL2_9FLAO</name>
<feature type="transmembrane region" description="Helical" evidence="6">
    <location>
        <begin position="27"/>
        <end position="49"/>
    </location>
</feature>
<accession>A0ABW1PRL2</accession>
<evidence type="ECO:0000256" key="4">
    <source>
        <dbReference type="ARBA" id="ARBA00022989"/>
    </source>
</evidence>
<dbReference type="Proteomes" id="UP001596287">
    <property type="component" value="Unassembled WGS sequence"/>
</dbReference>
<evidence type="ECO:0000256" key="5">
    <source>
        <dbReference type="ARBA" id="ARBA00023136"/>
    </source>
</evidence>
<keyword evidence="8" id="KW-1185">Reference proteome</keyword>
<dbReference type="InterPro" id="IPR044550">
    <property type="entry name" value="WzxE"/>
</dbReference>
<feature type="transmembrane region" description="Helical" evidence="6">
    <location>
        <begin position="401"/>
        <end position="419"/>
    </location>
</feature>
<feature type="transmembrane region" description="Helical" evidence="6">
    <location>
        <begin position="184"/>
        <end position="203"/>
    </location>
</feature>
<sequence length="424" mass="48134">MNFNREIFKSSLFKVTSLNSVSVVLKIITGLISSKIIAVFLGAPGMALVGNMRNFFTSMETISTLGFQNGIVKYSAENQENESELKKVISTIFFSLIGASIIFGLILFLFATNWNDEVFGSDFSYGFVFKILALTLPFYVINLFLISVINGFGKFKAVIFINIFGNLIGLLVSIFLIYRYNVAGALISIAITPALLFFLSLFYSSKEFSLTKNISLSSFNFSIIKNLSSYSIMALVYGFIGPLVYLAIRNYIIENLGIDQAGYWSAMERISSNYLLFISTLLSVYFLPKLVLAQNNLETKKVFWSYYKTILPVFILCLSFVYIFRNIIVKILFTEDMLPVSNLFFWQLVGDVFKASSIILGYQFFAKKMTKAFVITEIFSLTTLYFSSIYFVNIFQIEGIVIAHAFTYGIYLLVLSIYFRRSLF</sequence>
<evidence type="ECO:0000256" key="6">
    <source>
        <dbReference type="SAM" id="Phobius"/>
    </source>
</evidence>
<evidence type="ECO:0000256" key="2">
    <source>
        <dbReference type="ARBA" id="ARBA00022475"/>
    </source>
</evidence>
<comment type="subcellular location">
    <subcellularLocation>
        <location evidence="1">Cell membrane</location>
        <topology evidence="1">Multi-pass membrane protein</topology>
    </subcellularLocation>
</comment>
<feature type="transmembrane region" description="Helical" evidence="6">
    <location>
        <begin position="274"/>
        <end position="292"/>
    </location>
</feature>
<keyword evidence="2" id="KW-1003">Cell membrane</keyword>